<evidence type="ECO:0000313" key="7">
    <source>
        <dbReference type="EMBL" id="SEH17789.1"/>
    </source>
</evidence>
<proteinExistence type="predicted"/>
<feature type="transmembrane region" description="Helical" evidence="5">
    <location>
        <begin position="63"/>
        <end position="85"/>
    </location>
</feature>
<evidence type="ECO:0000313" key="8">
    <source>
        <dbReference type="Proteomes" id="UP000199112"/>
    </source>
</evidence>
<keyword evidence="2 5" id="KW-0812">Transmembrane</keyword>
<evidence type="ECO:0000256" key="4">
    <source>
        <dbReference type="ARBA" id="ARBA00023136"/>
    </source>
</evidence>
<dbReference type="PANTHER" id="PTHR37422:SF13">
    <property type="entry name" value="LIPOPOLYSACCHARIDE BIOSYNTHESIS PROTEIN PA4999-RELATED"/>
    <property type="match status" value="1"/>
</dbReference>
<keyword evidence="3 5" id="KW-1133">Transmembrane helix</keyword>
<evidence type="ECO:0000256" key="3">
    <source>
        <dbReference type="ARBA" id="ARBA00022989"/>
    </source>
</evidence>
<dbReference type="RefSeq" id="WP_090508127.1">
    <property type="nucleotide sequence ID" value="NZ_FNWL01000005.1"/>
</dbReference>
<dbReference type="PANTHER" id="PTHR37422">
    <property type="entry name" value="TEICHURONIC ACID BIOSYNTHESIS PROTEIN TUAE"/>
    <property type="match status" value="1"/>
</dbReference>
<feature type="domain" description="O-antigen ligase-related" evidence="6">
    <location>
        <begin position="196"/>
        <end position="336"/>
    </location>
</feature>
<feature type="transmembrane region" description="Helical" evidence="5">
    <location>
        <begin position="324"/>
        <end position="348"/>
    </location>
</feature>
<accession>A0A1H6G408</accession>
<sequence length="426" mass="44758">MRKDGVLLDAAVALCYVAFVFAGVYKSAWYLEWLPIDLTLLLGAATVGLSALLVALGRLRLSFRGVAVCVLFGIFAGYAVLSGLWSPSSEYYVSKSFRLVAVTGLALGLGATVIATSSRRLRYAGFATVGVALVTALEVMSQYQQAGGDGVLQPFGTNYLITGRAIGMGLVLAVGYLVLSRDDRFLTAGALAMIPVMGYALLVSGARGPTVAVAGAVGVLLLAGVWTGRLPNGRIALAGYGVGGLVSMIGLVTVAGQLRGIRRILALTDGPGRSVGLRLGYWEGTIDALHLRMLPFGEGLGAWPVLIDPGADTRYYPHNIVFEVLFELGLVGLVLLGALLGYAVLALALDWREHGGATHLVLGALFAYMLANVMVTGDLNDNRFLFAIVGVMAYAVGDRTVKPIRSVLEPGDSSVLSSLSSETRRE</sequence>
<feature type="transmembrane region" description="Helical" evidence="5">
    <location>
        <begin position="123"/>
        <end position="141"/>
    </location>
</feature>
<evidence type="ECO:0000256" key="1">
    <source>
        <dbReference type="ARBA" id="ARBA00004141"/>
    </source>
</evidence>
<dbReference type="EMBL" id="FNWL01000005">
    <property type="protein sequence ID" value="SEH17789.1"/>
    <property type="molecule type" value="Genomic_DNA"/>
</dbReference>
<evidence type="ECO:0000256" key="5">
    <source>
        <dbReference type="SAM" id="Phobius"/>
    </source>
</evidence>
<dbReference type="AlphaFoldDB" id="A0A1H6G408"/>
<keyword evidence="7" id="KW-0436">Ligase</keyword>
<comment type="subcellular location">
    <subcellularLocation>
        <location evidence="1">Membrane</location>
        <topology evidence="1">Multi-pass membrane protein</topology>
    </subcellularLocation>
</comment>
<keyword evidence="4 5" id="KW-0472">Membrane</keyword>
<dbReference type="Pfam" id="PF04932">
    <property type="entry name" value="Wzy_C"/>
    <property type="match status" value="1"/>
</dbReference>
<dbReference type="InterPro" id="IPR051533">
    <property type="entry name" value="WaaL-like"/>
</dbReference>
<protein>
    <submittedName>
        <fullName evidence="7">O-antigen ligase</fullName>
    </submittedName>
</protein>
<feature type="transmembrane region" description="Helical" evidence="5">
    <location>
        <begin position="235"/>
        <end position="258"/>
    </location>
</feature>
<dbReference type="GO" id="GO:0016020">
    <property type="term" value="C:membrane"/>
    <property type="evidence" value="ECO:0007669"/>
    <property type="project" value="UniProtKB-SubCell"/>
</dbReference>
<evidence type="ECO:0000259" key="6">
    <source>
        <dbReference type="Pfam" id="PF04932"/>
    </source>
</evidence>
<dbReference type="GO" id="GO:0016874">
    <property type="term" value="F:ligase activity"/>
    <property type="evidence" value="ECO:0007669"/>
    <property type="project" value="UniProtKB-KW"/>
</dbReference>
<reference evidence="8" key="1">
    <citation type="submission" date="2016-10" db="EMBL/GenBank/DDBJ databases">
        <authorList>
            <person name="Varghese N."/>
            <person name="Submissions S."/>
        </authorList>
    </citation>
    <scope>NUCLEOTIDE SEQUENCE [LARGE SCALE GENOMIC DNA]</scope>
    <source>
        <strain evidence="8">CGMCC 1.8981</strain>
    </source>
</reference>
<keyword evidence="8" id="KW-1185">Reference proteome</keyword>
<dbReference type="Proteomes" id="UP000199112">
    <property type="component" value="Unassembled WGS sequence"/>
</dbReference>
<feature type="transmembrane region" description="Helical" evidence="5">
    <location>
        <begin position="97"/>
        <end position="116"/>
    </location>
</feature>
<feature type="transmembrane region" description="Helical" evidence="5">
    <location>
        <begin position="161"/>
        <end position="179"/>
    </location>
</feature>
<feature type="transmembrane region" description="Helical" evidence="5">
    <location>
        <begin position="38"/>
        <end position="56"/>
    </location>
</feature>
<dbReference type="OrthoDB" id="202999at2157"/>
<name>A0A1H6G408_9EURY</name>
<feature type="transmembrane region" description="Helical" evidence="5">
    <location>
        <begin position="360"/>
        <end position="377"/>
    </location>
</feature>
<dbReference type="InterPro" id="IPR007016">
    <property type="entry name" value="O-antigen_ligase-rel_domated"/>
</dbReference>
<organism evidence="7 8">
    <name type="scientific">Natronorubrum sediminis</name>
    <dbReference type="NCBI Taxonomy" id="640943"/>
    <lineage>
        <taxon>Archaea</taxon>
        <taxon>Methanobacteriati</taxon>
        <taxon>Methanobacteriota</taxon>
        <taxon>Stenosarchaea group</taxon>
        <taxon>Halobacteria</taxon>
        <taxon>Halobacteriales</taxon>
        <taxon>Natrialbaceae</taxon>
        <taxon>Natronorubrum</taxon>
    </lineage>
</organism>
<gene>
    <name evidence="7" type="ORF">SAMN04487967_3374</name>
</gene>
<feature type="transmembrane region" description="Helical" evidence="5">
    <location>
        <begin position="210"/>
        <end position="228"/>
    </location>
</feature>
<evidence type="ECO:0000256" key="2">
    <source>
        <dbReference type="ARBA" id="ARBA00022692"/>
    </source>
</evidence>